<dbReference type="AlphaFoldDB" id="A0A7G9RGJ3"/>
<accession>A0A7G9RGJ3</accession>
<dbReference type="RefSeq" id="WP_187580558.1">
    <property type="nucleotide sequence ID" value="NZ_CP060713.1"/>
</dbReference>
<name>A0A7G9RGJ3_9ACTN</name>
<dbReference type="Proteomes" id="UP000515947">
    <property type="component" value="Chromosome"/>
</dbReference>
<protein>
    <recommendedName>
        <fullName evidence="3">SRPBCC family protein</fullName>
    </recommendedName>
</protein>
<evidence type="ECO:0000313" key="2">
    <source>
        <dbReference type="Proteomes" id="UP000515947"/>
    </source>
</evidence>
<proteinExistence type="predicted"/>
<organism evidence="1 2">
    <name type="scientific">Nocardioides mesophilus</name>
    <dbReference type="NCBI Taxonomy" id="433659"/>
    <lineage>
        <taxon>Bacteria</taxon>
        <taxon>Bacillati</taxon>
        <taxon>Actinomycetota</taxon>
        <taxon>Actinomycetes</taxon>
        <taxon>Propionibacteriales</taxon>
        <taxon>Nocardioidaceae</taxon>
        <taxon>Nocardioides</taxon>
    </lineage>
</organism>
<dbReference type="KEGG" id="nmes:H9L09_10710"/>
<sequence length="159" mass="17871">MNRLDYRGAFWFPVEPNELWDTIERFDQFESWWAWLRDFGADSDRLVTGNVLHATVIPPVPYRLALDIRLEGSLRPHVLEATIDGDARGFAVIRLDPVDDGAQVAVVWSLGMVSTPLRIAALVAYPLMRWGHDRVVEMAVAGFRQQALAGTRDGGPGER</sequence>
<evidence type="ECO:0000313" key="1">
    <source>
        <dbReference type="EMBL" id="QNN54718.1"/>
    </source>
</evidence>
<evidence type="ECO:0008006" key="3">
    <source>
        <dbReference type="Google" id="ProtNLM"/>
    </source>
</evidence>
<dbReference type="SUPFAM" id="SSF55961">
    <property type="entry name" value="Bet v1-like"/>
    <property type="match status" value="1"/>
</dbReference>
<dbReference type="EMBL" id="CP060713">
    <property type="protein sequence ID" value="QNN54718.1"/>
    <property type="molecule type" value="Genomic_DNA"/>
</dbReference>
<reference evidence="1 2" key="1">
    <citation type="submission" date="2020-08" db="EMBL/GenBank/DDBJ databases">
        <title>Genome sequence of Nocardioides mesophilus KACC 16243T.</title>
        <authorList>
            <person name="Hyun D.-W."/>
            <person name="Bae J.-W."/>
        </authorList>
    </citation>
    <scope>NUCLEOTIDE SEQUENCE [LARGE SCALE GENOMIC DNA]</scope>
    <source>
        <strain evidence="1 2">KACC 16243</strain>
    </source>
</reference>
<gene>
    <name evidence="1" type="ORF">H9L09_10710</name>
</gene>
<keyword evidence="2" id="KW-1185">Reference proteome</keyword>